<organism evidence="2 3">
    <name type="scientific">Pseudoalteromonas phage pYD6-A</name>
    <dbReference type="NCBI Taxonomy" id="754052"/>
    <lineage>
        <taxon>Viruses</taxon>
        <taxon>Duplodnaviria</taxon>
        <taxon>Heunggongvirae</taxon>
        <taxon>Uroviricota</taxon>
        <taxon>Caudoviricetes</taxon>
        <taxon>Schitoviridae</taxon>
        <taxon>Fuhrmanvirinae</taxon>
        <taxon>Matsuvirus</taxon>
        <taxon>Matsuvirus pYD6A</taxon>
    </lineage>
</organism>
<evidence type="ECO:0000256" key="1">
    <source>
        <dbReference type="SAM" id="MobiDB-lite"/>
    </source>
</evidence>
<dbReference type="GeneID" id="15010821"/>
<evidence type="ECO:0000313" key="3">
    <source>
        <dbReference type="Proteomes" id="UP000204048"/>
    </source>
</evidence>
<sequence length="3264" mass="357642">MFEQRGYITMTDTLSTGALTQGAPSYQEVLGARESSNNYQAVNQLGYLGKYQMGGMALQDIGYKDAQGNWTGKNGINSPQDFLASPSVQEQAQMELMDKQDSYISNYGTDKFIGTIFQGIPVTQEGLRAASHLVGAKAVDNMLRTGEVPQDANGVKAIEYLQLGASISPTSNPAPAATVGEQKQQRLQEVSKTKQETLATKSESKQLEISGLSEAEQNILNQGMSSYVRNGTTGTAASRAEEFLAAQDKLSAIQQRKVEEDSNVIFEDLDNPLQYTGNTLLSTVNTIGNLAGGLVSIPSSIRAAYNLSDATNEGFEKYQSIIAKQQAGLNLSPSEREFANTDEFANISQGMESMANAQSIQGSFGILGDYVNTELTDDFVKEGVSIFNEVVNGDLTLGEFVSESVNLLTSSPGALGQASVESLPYVLASTYNLPLTVASGWANNQQEALDEFQKNNDGDIPTGQELANVVMLSGAQALVDHFGDRLVGGRGLRNALKRVAGTRASDAVTHVVTGTAGEFVAEGGAEILGQLAASAGQGNVDLAQAYASGLLGAGAGGATSGAISAANLSVEALDNIPESSGSVAGALGRARDAVTSAATTARETVSQATEVAQEPTETTTTTEQATTAEEAPEADLDVRLAQAFTESDANPDRAQEIEAPVREEYNSLKQEAMAIVQSGVTDETITPEQQEVLGRFGEAQKVIRARNKEIKSRDAARQANQLATASTNSPAVQTAVTNVLGSIELDPEAITADQATAILGNNNIRLNTEQRSKLEHHVRVAKTMEEVGKEVQFGGNGNIGINQYLEEVGAALEINDVATANESLDALKSWQQQHVTKLQSNVHNGKPMTARLRATVAKEIKAMNAAIAKIENDLLYVDAPTQQEQANEFNDTTSIDSVGGDVPVTTSEQVAEQQAPQTATAVEDAPVAEASVSPEEVTSELKEIFKELDSDPAIVDQVVNDVLALNEEGVQFDTALTGLREQYGQNTIDAAVESLSKLFPSTRDSLAGRMTTPDGGGLKVPVKPEGQDARKFARSYNWIQAYYKPKTSKGNILQSVPNLISGQTATSIANFIGRDLTNDEAALVKDFKTKHASFKKVFDELFDANPKKRDFKDNDPQLYLADFNEENISTAVWTAIYNWIATRGGDTFINDSSTINTMVGRDTKADVPYELYQLLGKVGVGRNSLSETLGRDIMNLLHIQTTGQAPHHLDSKMTNSVGQLALTVMKDMKVLTTTTIESKELARFNPKATQEDLASNVKLNFYRIKTKINPEGREEVVKSLRDIATTLRQANVSVDNTSDRMWSNAFGDISTRKEPSFEPIKKVAKRVKGSTQKITQAEQDILRKHQNRKHFIRDDEWAAFNALGLDNMAKILGDKPKSEVHVTMRERQANINANIQRELGNFQEFAHMRDESGKEHFYFEHSKWTNGRYGIESTLVNPQGIKSHRAFIGQEGWVTTINPKANNRWFWAAMDEPLGIKSAEGIDAEMQQVIDILKGFLEEGEIDENNADVVTTYLNSSTNKANQKAESFTALMNLAKYQRADENNETFRTDMYIEIDGKTNGVILSMLQYADGANREDLIARLGKGGIYAGDYANFNEFKRDGNKDAYEEIADIWMKSVQRAADAGNMNPKAFRGAQYIFGLIDLVRDETGTKVVANQKGERNLAKSPLMVTNYGSGDQSVQESLAEDFIARVYDMINDNPENYDYVARAVNAIVPNSMSPTTGMPLEEVINPKNVNKIKNFIIDQFGGPVSDAINARYANTKAGQKAVNDTLDLMYRMHSAVRNDLIDKATKQAIANGEVVEGITTLSAEKMAEIEEQIKVLSPQIKTFFSKANTDFNHNMSLAGSRTTTKADSGAYAIDAQYKEGGSYVTGQTNIKVPSAPGVAGGVTTIHSLDALIMSELYGGDVDVIGVHDAILVGLGDAQQGGEALNRATYNAMKSMTIPNEVLRSYDQARKAFAAYSAREDVDSKALAKDFYNAGGNKLSYRREEGKTVFGREAMNNRLADIRRVADRSLELKDEVLNTPNLVVHQYADELGATAVTFNETAVEAETQVQKENIGKEAARSTEEVFHEAMYHANNPSQEGVELGSSSINETVSPSQYDSTQVVDATNVQEVFDNLPNTGGKQENDAHKAVLRERINHFGSFIMNPFRLHMRTKEDAPNYGVMTDSDIYLTNMAEGSTVTSSMLARGIQMSNEEVMAHELNHLVYLEGLSQDSQERRQVERMFLAAREQLDHTVFLNNPNAASEAEIEGAKATFNHMFFERSGQSLAEFAAFGTTNERFMNALENVQLKPSKIFKGTIGEIFRNILNTIVDIISNRVLGLKGLSSDRKLVKLLDNMHRVNAKKRHGFLLRAEKAALTYQQVISKPVDLVANAVKKALTSKTLLNNRYSVISGTAQFLKASQDERATAVMRKGFNEIRDNIIGTRNGFFVTTMDEIIGRTKGNAEVRDLARAANIQLDQQRKQVKTAMTDNINQSFLTEMTDEDWVAVSKVFLKGDINRLLGLGLGTIQELINSPVALDNMISQLESQLVGNVNANFYLRQARNLGYYMVNGKSREKVALLNAHNIAKVFGNPGVRVSDAAAANVEPIIDSLATLHAMKEMHPEHLSRAGAILTREMAVNPDNNGISAVLMAHAALKVQSEQQFSSRAEYKALAIKGWTKEVYKAGVGLETATAREHADLIAQGYIRGARIPNDPADPVQEPRWIYYAPDGALAPYMSTIVSLTNDVAKGSNRQKVNEKWGATNPRQAGGVDTLQINKSKINAMKEMNARPNGPTGASTENYMIPIVNPKGEIVDWRYMMSEDNKDNLLQKDNNAAEILGSMAGNIVDKVESAKVNRDVVNLTKKYWDAEKDTRSKAYVKIGLESVEPRYREIWHQLPEAMREDIRNVWGENAFMVRADLVNHFFGYRKYSLTEMFQKDPEARKWYERMVVDFMTALVGEKAARHIRTAENFLQAVTQEVKDVVIVKSGIVTISNMLSNTMLLVMNGMSPARALRYQYEAYRNSSEMIKEQRQVKLLTSQLTSQSLSATDRRRKEAEIARLNRRISQNPTYQAYAAGLMPTIVEDVAADTEFTNTMRGKAQRAVSEGIDNKLGFTASWFREGVKSVIGLPDTELYKFMNNMVMQSDFVARYAILKHWEETNNVKPGDAQWNSLVGEAEELFVNFDAPTHKGLQYLNDIGIAWFSKYVLRVNRAIARTFAKNPTAAALAVIGVEASGIGIDNPAGSSVFGGGDITRIIADPLSKAIDATDLAMTANLIGLGS</sequence>
<name>M4SNJ8_9CAUD</name>
<reference evidence="2 3" key="1">
    <citation type="submission" date="2010-11" db="EMBL/GenBank/DDBJ databases">
        <title>The Genome Sequence of Pseudoalteromonas phage pYD6-A.</title>
        <authorList>
            <consortium name="The Broad Institute Genome Sequencing Platform"/>
            <person name="Henn M.R."/>
            <person name="Wolf A."/>
            <person name="Jost G."/>
            <person name="Levin J."/>
            <person name="Malboeuf C."/>
            <person name="Casali M."/>
            <person name="Russ C."/>
            <person name="Lennon N."/>
            <person name="Chapman S.B."/>
            <person name="Erlich R."/>
            <person name="Young S.K."/>
            <person name="Yandava C."/>
            <person name="Zeng Q."/>
            <person name="Alvarado L."/>
            <person name="Anderson S."/>
            <person name="Berlin A."/>
            <person name="Chen Z."/>
            <person name="Freedman E."/>
            <person name="Gellesch M."/>
            <person name="Goldberg J."/>
            <person name="Green L."/>
            <person name="Griggs A."/>
            <person name="Gujja S."/>
            <person name="Heilman E.R."/>
            <person name="Heiman D."/>
            <person name="Hollinger A."/>
            <person name="Howarth C."/>
            <person name="Larson L."/>
            <person name="Mehta T."/>
            <person name="Pearson M."/>
            <person name="Roberts A."/>
            <person name="Ryan E."/>
            <person name="Saif S."/>
            <person name="Shea T."/>
            <person name="Shenoy N."/>
            <person name="Sisk P."/>
            <person name="Stolte C."/>
            <person name="Sykes S."/>
            <person name="White J."/>
            <person name="Haas B."/>
            <person name="Nusbaum C."/>
            <person name="Birren B."/>
        </authorList>
    </citation>
    <scope>NUCLEOTIDE SEQUENCE [LARGE SCALE GENOMIC DNA]</scope>
    <source>
        <strain evidence="3">pYD6-A</strain>
    </source>
</reference>
<protein>
    <recommendedName>
        <fullName evidence="4">Virion RNA polymerase</fullName>
    </recommendedName>
</protein>
<dbReference type="Proteomes" id="UP000204048">
    <property type="component" value="Segment"/>
</dbReference>
<accession>M4SNJ8</accession>
<feature type="region of interest" description="Disordered" evidence="1">
    <location>
        <begin position="598"/>
        <end position="635"/>
    </location>
</feature>
<dbReference type="EMBL" id="JF974296">
    <property type="protein sequence ID" value="AGH57608.1"/>
    <property type="molecule type" value="Genomic_DNA"/>
</dbReference>
<evidence type="ECO:0008006" key="4">
    <source>
        <dbReference type="Google" id="ProtNLM"/>
    </source>
</evidence>
<keyword evidence="3" id="KW-1185">Reference proteome</keyword>
<evidence type="ECO:0000313" key="2">
    <source>
        <dbReference type="EMBL" id="AGH57608.1"/>
    </source>
</evidence>
<proteinExistence type="predicted"/>
<dbReference type="KEGG" id="vg:15010821"/>
<dbReference type="RefSeq" id="YP_007674286.1">
    <property type="nucleotide sequence ID" value="NC_020849.1"/>
</dbReference>
<feature type="compositionally biased region" description="Low complexity" evidence="1">
    <location>
        <begin position="607"/>
        <end position="629"/>
    </location>
</feature>
<gene>
    <name evidence="2" type="ORF">PYDG_00079</name>
</gene>